<evidence type="ECO:0000256" key="7">
    <source>
        <dbReference type="ARBA" id="ARBA00023237"/>
    </source>
</evidence>
<keyword evidence="10" id="KW-0732">Signal</keyword>
<dbReference type="InterPro" id="IPR039426">
    <property type="entry name" value="TonB-dep_rcpt-like"/>
</dbReference>
<comment type="subcellular location">
    <subcellularLocation>
        <location evidence="1 8">Cell outer membrane</location>
        <topology evidence="1 8">Multi-pass membrane protein</topology>
    </subcellularLocation>
</comment>
<keyword evidence="14" id="KW-1185">Reference proteome</keyword>
<keyword evidence="3 8" id="KW-1134">Transmembrane beta strand</keyword>
<dbReference type="GO" id="GO:0015344">
    <property type="term" value="F:siderophore uptake transmembrane transporter activity"/>
    <property type="evidence" value="ECO:0007669"/>
    <property type="project" value="TreeGrafter"/>
</dbReference>
<feature type="chain" id="PRO_5015539690" evidence="10">
    <location>
        <begin position="19"/>
        <end position="735"/>
    </location>
</feature>
<evidence type="ECO:0000256" key="10">
    <source>
        <dbReference type="SAM" id="SignalP"/>
    </source>
</evidence>
<dbReference type="Pfam" id="PF07715">
    <property type="entry name" value="Plug"/>
    <property type="match status" value="1"/>
</dbReference>
<dbReference type="EMBL" id="QCZH01000001">
    <property type="protein sequence ID" value="PWA11359.1"/>
    <property type="molecule type" value="Genomic_DNA"/>
</dbReference>
<feature type="signal peptide" evidence="10">
    <location>
        <begin position="1"/>
        <end position="18"/>
    </location>
</feature>
<reference evidence="13 14" key="1">
    <citation type="submission" date="2018-04" db="EMBL/GenBank/DDBJ databases">
        <title>Flavobacterium sp. nov., isolated from glacier ice.</title>
        <authorList>
            <person name="Liu Q."/>
            <person name="Xin Y.-H."/>
        </authorList>
    </citation>
    <scope>NUCLEOTIDE SEQUENCE [LARGE SCALE GENOMIC DNA]</scope>
    <source>
        <strain evidence="13 14">LB2P30</strain>
    </source>
</reference>
<evidence type="ECO:0000313" key="13">
    <source>
        <dbReference type="EMBL" id="PWA11359.1"/>
    </source>
</evidence>
<name>A0A2U1K2H2_9FLAO</name>
<feature type="domain" description="TonB-dependent receptor plug" evidence="12">
    <location>
        <begin position="128"/>
        <end position="219"/>
    </location>
</feature>
<evidence type="ECO:0000313" key="14">
    <source>
        <dbReference type="Proteomes" id="UP000245618"/>
    </source>
</evidence>
<evidence type="ECO:0000259" key="12">
    <source>
        <dbReference type="Pfam" id="PF07715"/>
    </source>
</evidence>
<evidence type="ECO:0000256" key="1">
    <source>
        <dbReference type="ARBA" id="ARBA00004571"/>
    </source>
</evidence>
<accession>A0A2U1K2H2</accession>
<keyword evidence="2 8" id="KW-0813">Transport</keyword>
<evidence type="ECO:0000256" key="4">
    <source>
        <dbReference type="ARBA" id="ARBA00022692"/>
    </source>
</evidence>
<dbReference type="Pfam" id="PF13715">
    <property type="entry name" value="CarbopepD_reg_2"/>
    <property type="match status" value="1"/>
</dbReference>
<keyword evidence="6 8" id="KW-0472">Membrane</keyword>
<evidence type="ECO:0000256" key="8">
    <source>
        <dbReference type="PROSITE-ProRule" id="PRU01360"/>
    </source>
</evidence>
<dbReference type="InterPro" id="IPR037066">
    <property type="entry name" value="Plug_dom_sf"/>
</dbReference>
<keyword evidence="5 9" id="KW-0798">TonB box</keyword>
<dbReference type="InterPro" id="IPR008969">
    <property type="entry name" value="CarboxyPept-like_regulatory"/>
</dbReference>
<keyword evidence="13" id="KW-0675">Receptor</keyword>
<dbReference type="Pfam" id="PF00593">
    <property type="entry name" value="TonB_dep_Rec_b-barrel"/>
    <property type="match status" value="1"/>
</dbReference>
<gene>
    <name evidence="13" type="ORF">DB891_00660</name>
</gene>
<dbReference type="SUPFAM" id="SSF49464">
    <property type="entry name" value="Carboxypeptidase regulatory domain-like"/>
    <property type="match status" value="1"/>
</dbReference>
<dbReference type="PANTHER" id="PTHR30069">
    <property type="entry name" value="TONB-DEPENDENT OUTER MEMBRANE RECEPTOR"/>
    <property type="match status" value="1"/>
</dbReference>
<dbReference type="OrthoDB" id="9795928at2"/>
<comment type="caution">
    <text evidence="13">The sequence shown here is derived from an EMBL/GenBank/DDBJ whole genome shotgun (WGS) entry which is preliminary data.</text>
</comment>
<evidence type="ECO:0000256" key="5">
    <source>
        <dbReference type="ARBA" id="ARBA00023077"/>
    </source>
</evidence>
<dbReference type="RefSeq" id="WP_116759562.1">
    <property type="nucleotide sequence ID" value="NZ_QCZH01000001.1"/>
</dbReference>
<organism evidence="13 14">
    <name type="scientific">Flavobacterium laiguense</name>
    <dbReference type="NCBI Taxonomy" id="2169409"/>
    <lineage>
        <taxon>Bacteria</taxon>
        <taxon>Pseudomonadati</taxon>
        <taxon>Bacteroidota</taxon>
        <taxon>Flavobacteriia</taxon>
        <taxon>Flavobacteriales</taxon>
        <taxon>Flavobacteriaceae</taxon>
        <taxon>Flavobacterium</taxon>
    </lineage>
</organism>
<sequence length="735" mass="81355">MKRYILALLLGLTTFLQAQNSITGKVTDSKNNPLSGVTVDASELHKSIKTDNNGIYTLTALPNGNLTLVFSFIGFATQNKKIEKIQDTQTLDVILDELAFQMDEVIVSTPFSKLQSQNVMKVDRESIKSMQEKGNATLIEGLATIPGVSQVSTGTSIGKPVIRGLSGNRVLVYTQGIRLENQQFGGEHGLGLNDAGVESVEVIKGPASLLYGSDALGGVLFFNPEKFALANTFQGDFGQRLFSNTLGSSTTLGLRISTDNWKYLIRGAYNTQSDYKIPNGDRVTNTRFQEMDFKAGIGYSNAKFSSVLRYNYNNLDLGIPEGGVADQTTSKKTTYPKQGVFNNLLSLNNTLFFSDSKLDVNLGYIQNDRSEYEDSDVAVLHMILNTFDYNVKYYLPKFGKVETIVGVQGMSQENENRADEFLIPNATTNDFGVFGTGIYDWGSNSLQAGFRFDYRHLVSEENGIVGEEGYFEALDKKYDSFNASLGYKTNFAKDLTFRLNAATGFRAPNLAELSSNGVHEGTFRYEVGNPNLNTEQNLQTDLDLEYKSTHFEFSVSGFYNHINDYIYSSPSGVENDGFQVYDYIQNNANLYGGEVALHIHPHPLDWLHFETSFETVTGKLQDGGYLPQIPANNWDNTIKADFVIGKWLQEGFTTLNISTTFSQDKVSGYDISSDGYTLLNMGFGGKVKLGKTAFDLNLNGNNLLNKRYIPHLSRLASDGIPNLGVNFVFGVAFKF</sequence>
<dbReference type="PROSITE" id="PS52016">
    <property type="entry name" value="TONB_DEPENDENT_REC_3"/>
    <property type="match status" value="1"/>
</dbReference>
<dbReference type="Gene3D" id="2.40.170.20">
    <property type="entry name" value="TonB-dependent receptor, beta-barrel domain"/>
    <property type="match status" value="1"/>
</dbReference>
<keyword evidence="4 8" id="KW-0812">Transmembrane</keyword>
<comment type="similarity">
    <text evidence="8 9">Belongs to the TonB-dependent receptor family.</text>
</comment>
<proteinExistence type="inferred from homology"/>
<evidence type="ECO:0000259" key="11">
    <source>
        <dbReference type="Pfam" id="PF00593"/>
    </source>
</evidence>
<evidence type="ECO:0000256" key="6">
    <source>
        <dbReference type="ARBA" id="ARBA00023136"/>
    </source>
</evidence>
<dbReference type="InterPro" id="IPR036942">
    <property type="entry name" value="Beta-barrel_TonB_sf"/>
</dbReference>
<keyword evidence="7 8" id="KW-0998">Cell outer membrane</keyword>
<dbReference type="GO" id="GO:0044718">
    <property type="term" value="P:siderophore transmembrane transport"/>
    <property type="evidence" value="ECO:0007669"/>
    <property type="project" value="TreeGrafter"/>
</dbReference>
<dbReference type="Gene3D" id="2.60.40.1120">
    <property type="entry name" value="Carboxypeptidase-like, regulatory domain"/>
    <property type="match status" value="1"/>
</dbReference>
<dbReference type="InterPro" id="IPR012910">
    <property type="entry name" value="Plug_dom"/>
</dbReference>
<protein>
    <submittedName>
        <fullName evidence="13">TonB-dependent receptor</fullName>
    </submittedName>
</protein>
<evidence type="ECO:0000256" key="2">
    <source>
        <dbReference type="ARBA" id="ARBA00022448"/>
    </source>
</evidence>
<dbReference type="SUPFAM" id="SSF56935">
    <property type="entry name" value="Porins"/>
    <property type="match status" value="1"/>
</dbReference>
<dbReference type="PANTHER" id="PTHR30069:SF40">
    <property type="entry name" value="TONB-DEPENDENT RECEPTOR NMB0964-RELATED"/>
    <property type="match status" value="1"/>
</dbReference>
<dbReference type="AlphaFoldDB" id="A0A2U1K2H2"/>
<evidence type="ECO:0000256" key="9">
    <source>
        <dbReference type="RuleBase" id="RU003357"/>
    </source>
</evidence>
<evidence type="ECO:0000256" key="3">
    <source>
        <dbReference type="ARBA" id="ARBA00022452"/>
    </source>
</evidence>
<dbReference type="Proteomes" id="UP000245618">
    <property type="component" value="Unassembled WGS sequence"/>
</dbReference>
<feature type="domain" description="TonB-dependent receptor-like beta-barrel" evidence="11">
    <location>
        <begin position="249"/>
        <end position="703"/>
    </location>
</feature>
<dbReference type="GO" id="GO:0009279">
    <property type="term" value="C:cell outer membrane"/>
    <property type="evidence" value="ECO:0007669"/>
    <property type="project" value="UniProtKB-SubCell"/>
</dbReference>
<dbReference type="Gene3D" id="2.170.130.10">
    <property type="entry name" value="TonB-dependent receptor, plug domain"/>
    <property type="match status" value="1"/>
</dbReference>
<dbReference type="InterPro" id="IPR000531">
    <property type="entry name" value="Beta-barrel_TonB"/>
</dbReference>